<dbReference type="InterPro" id="IPR013324">
    <property type="entry name" value="RNA_pol_sigma_r3/r4-like"/>
</dbReference>
<dbReference type="PANTHER" id="PTHR34294:SF1">
    <property type="entry name" value="TRANSCRIPTIONAL REGULATOR LSRR"/>
    <property type="match status" value="1"/>
</dbReference>
<dbReference type="SUPFAM" id="SSF88659">
    <property type="entry name" value="Sigma3 and sigma4 domains of RNA polymerase sigma factors"/>
    <property type="match status" value="1"/>
</dbReference>
<dbReference type="Gene3D" id="3.40.50.1360">
    <property type="match status" value="1"/>
</dbReference>
<dbReference type="Proteomes" id="UP000182135">
    <property type="component" value="Unassembled WGS sequence"/>
</dbReference>
<dbReference type="GO" id="GO:0030246">
    <property type="term" value="F:carbohydrate binding"/>
    <property type="evidence" value="ECO:0007669"/>
    <property type="project" value="InterPro"/>
</dbReference>
<organism evidence="7 8">
    <name type="scientific">Clostridium cadaveris</name>
    <dbReference type="NCBI Taxonomy" id="1529"/>
    <lineage>
        <taxon>Bacteria</taxon>
        <taxon>Bacillati</taxon>
        <taxon>Bacillota</taxon>
        <taxon>Clostridia</taxon>
        <taxon>Eubacteriales</taxon>
        <taxon>Clostridiaceae</taxon>
        <taxon>Clostridium</taxon>
    </lineage>
</organism>
<keyword evidence="4" id="KW-0804">Transcription</keyword>
<dbReference type="InterPro" id="IPR007324">
    <property type="entry name" value="Sugar-bd_dom_put"/>
</dbReference>
<reference evidence="7 8" key="1">
    <citation type="submission" date="2016-10" db="EMBL/GenBank/DDBJ databases">
        <authorList>
            <person name="de Groot N.N."/>
        </authorList>
    </citation>
    <scope>NUCLEOTIDE SEQUENCE [LARGE SCALE GENOMIC DNA]</scope>
    <source>
        <strain evidence="7 8">NLAE-zl-G419</strain>
    </source>
</reference>
<dbReference type="EMBL" id="QAMZ01000017">
    <property type="protein sequence ID" value="PWL54907.1"/>
    <property type="molecule type" value="Genomic_DNA"/>
</dbReference>
<gene>
    <name evidence="6" type="ORF">DBY38_03015</name>
    <name evidence="7" type="ORF">SAMN04487885_105124</name>
</gene>
<sequence>MKSNDLELIIRICKMYYEEEFKQEEIANDLNISRAKVSRSITKAKELGYIRTVVLDPFSIIKEKELKLAEALGLKDVKIAILEEGEVLKSVIGAKTAEYVMSILKDGDIIGVSWGVTMKNMIDSMISREIKDLTVVQLKGSIPNGKGEEISYFVAEKLGEKFDAKVRYLHAPVMVSSKLLKEQLLNEPSIKSVVDLGKKANIAVFTIGYPSKKSTISNCGYITGEELEDIRAKGAVGEICSRFFNVDGTIYDKNLNDRNTSIELEDLREKEFSIGISGGDNCIPAIIGAINGGYINCLVVDEYTADKLLMYNDSIKK</sequence>
<dbReference type="InterPro" id="IPR051054">
    <property type="entry name" value="SorC_transcr_regulators"/>
</dbReference>
<evidence type="ECO:0000313" key="7">
    <source>
        <dbReference type="EMBL" id="SFF65171.1"/>
    </source>
</evidence>
<dbReference type="STRING" id="1529.SAMN04487885_105124"/>
<evidence type="ECO:0000259" key="5">
    <source>
        <dbReference type="Pfam" id="PF04198"/>
    </source>
</evidence>
<dbReference type="InterPro" id="IPR037171">
    <property type="entry name" value="NagB/RpiA_transferase-like"/>
</dbReference>
<evidence type="ECO:0000313" key="9">
    <source>
        <dbReference type="Proteomes" id="UP000246114"/>
    </source>
</evidence>
<keyword evidence="8" id="KW-1185">Reference proteome</keyword>
<evidence type="ECO:0000313" key="6">
    <source>
        <dbReference type="EMBL" id="PWL54907.1"/>
    </source>
</evidence>
<dbReference type="SUPFAM" id="SSF100950">
    <property type="entry name" value="NagB/RpiA/CoA transferase-like"/>
    <property type="match status" value="1"/>
</dbReference>
<feature type="domain" description="Sugar-binding" evidence="5">
    <location>
        <begin position="63"/>
        <end position="309"/>
    </location>
</feature>
<name>A0A1I2KJA3_9CLOT</name>
<dbReference type="EMBL" id="FOOE01000005">
    <property type="protein sequence ID" value="SFF65171.1"/>
    <property type="molecule type" value="Genomic_DNA"/>
</dbReference>
<dbReference type="Pfam" id="PF04198">
    <property type="entry name" value="Sugar-bind"/>
    <property type="match status" value="1"/>
</dbReference>
<evidence type="ECO:0000256" key="2">
    <source>
        <dbReference type="ARBA" id="ARBA00023015"/>
    </source>
</evidence>
<dbReference type="RefSeq" id="WP_074844821.1">
    <property type="nucleotide sequence ID" value="NZ_BAAACD010000045.1"/>
</dbReference>
<protein>
    <submittedName>
        <fullName evidence="7">Deoxyribonucleoside regulator</fullName>
    </submittedName>
    <submittedName>
        <fullName evidence="6">Sugar-binding transcriptional regulator</fullName>
    </submittedName>
</protein>
<evidence type="ECO:0000256" key="4">
    <source>
        <dbReference type="ARBA" id="ARBA00023163"/>
    </source>
</evidence>
<dbReference type="GO" id="GO:0003677">
    <property type="term" value="F:DNA binding"/>
    <property type="evidence" value="ECO:0007669"/>
    <property type="project" value="UniProtKB-KW"/>
</dbReference>
<accession>A0A1I2KJA3</accession>
<dbReference type="Gene3D" id="1.10.10.60">
    <property type="entry name" value="Homeodomain-like"/>
    <property type="match status" value="1"/>
</dbReference>
<dbReference type="eggNOG" id="COG2390">
    <property type="taxonomic scope" value="Bacteria"/>
</dbReference>
<keyword evidence="2" id="KW-0805">Transcription regulation</keyword>
<evidence type="ECO:0000256" key="3">
    <source>
        <dbReference type="ARBA" id="ARBA00023125"/>
    </source>
</evidence>
<dbReference type="PANTHER" id="PTHR34294">
    <property type="entry name" value="TRANSCRIPTIONAL REGULATOR-RELATED"/>
    <property type="match status" value="1"/>
</dbReference>
<proteinExistence type="inferred from homology"/>
<evidence type="ECO:0000313" key="8">
    <source>
        <dbReference type="Proteomes" id="UP000182135"/>
    </source>
</evidence>
<evidence type="ECO:0000256" key="1">
    <source>
        <dbReference type="ARBA" id="ARBA00010466"/>
    </source>
</evidence>
<dbReference type="AlphaFoldDB" id="A0A1I2KJA3"/>
<keyword evidence="3" id="KW-0238">DNA-binding</keyword>
<reference evidence="6 9" key="2">
    <citation type="submission" date="2018-03" db="EMBL/GenBank/DDBJ databases">
        <title>The uncultured portion of the human microbiome is neutrally assembled.</title>
        <authorList>
            <person name="Jeraldo P."/>
            <person name="Boardman L."/>
            <person name="White B.A."/>
            <person name="Nelson H."/>
            <person name="Goldenfeld N."/>
            <person name="Chia N."/>
        </authorList>
    </citation>
    <scope>NUCLEOTIDE SEQUENCE [LARGE SCALE GENOMIC DNA]</scope>
    <source>
        <strain evidence="6">CIM:MAG 903</strain>
    </source>
</reference>
<dbReference type="Proteomes" id="UP000246114">
    <property type="component" value="Unassembled WGS sequence"/>
</dbReference>
<dbReference type="OrthoDB" id="58802at2"/>
<comment type="similarity">
    <text evidence="1">Belongs to the SorC transcriptional regulatory family.</text>
</comment>